<gene>
    <name evidence="1" type="primary">TBF1</name>
    <name evidence="1" type="ORF">H4R21_004997</name>
</gene>
<name>A0ACC1KV90_9FUNG</name>
<organism evidence="1 2">
    <name type="scientific">Coemansia helicoidea</name>
    <dbReference type="NCBI Taxonomy" id="1286919"/>
    <lineage>
        <taxon>Eukaryota</taxon>
        <taxon>Fungi</taxon>
        <taxon>Fungi incertae sedis</taxon>
        <taxon>Zoopagomycota</taxon>
        <taxon>Kickxellomycotina</taxon>
        <taxon>Kickxellomycetes</taxon>
        <taxon>Kickxellales</taxon>
        <taxon>Kickxellaceae</taxon>
        <taxon>Coemansia</taxon>
    </lineage>
</organism>
<accession>A0ACC1KV90</accession>
<evidence type="ECO:0000313" key="2">
    <source>
        <dbReference type="Proteomes" id="UP001140087"/>
    </source>
</evidence>
<proteinExistence type="predicted"/>
<evidence type="ECO:0000313" key="1">
    <source>
        <dbReference type="EMBL" id="KAJ2795723.1"/>
    </source>
</evidence>
<reference evidence="1" key="1">
    <citation type="submission" date="2022-07" db="EMBL/GenBank/DDBJ databases">
        <title>Phylogenomic reconstructions and comparative analyses of Kickxellomycotina fungi.</title>
        <authorList>
            <person name="Reynolds N.K."/>
            <person name="Stajich J.E."/>
            <person name="Barry K."/>
            <person name="Grigoriev I.V."/>
            <person name="Crous P."/>
            <person name="Smith M.E."/>
        </authorList>
    </citation>
    <scope>NUCLEOTIDE SEQUENCE</scope>
    <source>
        <strain evidence="1">BCRC 34780</strain>
    </source>
</reference>
<dbReference type="Proteomes" id="UP001140087">
    <property type="component" value="Unassembled WGS sequence"/>
</dbReference>
<dbReference type="EMBL" id="JANBUN010002080">
    <property type="protein sequence ID" value="KAJ2795723.1"/>
    <property type="molecule type" value="Genomic_DNA"/>
</dbReference>
<protein>
    <submittedName>
        <fullName evidence="1">TTAGGG repeat binding factor</fullName>
    </submittedName>
</protein>
<comment type="caution">
    <text evidence="1">The sequence shown here is derived from an EMBL/GenBank/DDBJ whole genome shotgun (WGS) entry which is preliminary data.</text>
</comment>
<sequence length="413" mass="43921">MAAAGGDDDEYGDAQVGWSGDGDYDRIGVAADAGDISELSPSAGPSAGDAHVSQVSVDGDFEVTIFKGDGSASPVTAAHAPLSSAAPGGPLADQAPERVEGFTSNGDAAPIDPSFLEERRVAVVLRDVLADPHLAALIDDIDAEPIDIGEALAPQTHVARHMQGQHVADSDAAYNDPGSDGSGDILLDELDDGFSAKPDSDEEYKGRGRYAGMTQGIIDALRAPRPGRVHYDPQQAERQPQSSGGQFGEFRGRRGIAAEDPDQLQVADSGGRVEFTPSPHPDSSRPASPQPEDSRGPKRKRLGQYQPRYADSDTEFDPKHPPGSAKKPAARGKTGRRNVRWTRQEEECFVKALVEHGPHWSLILEHHGEDGIVDSVLGSRTRGNLKDKARTIKLRLLREGRELGPFADATGSL</sequence>
<keyword evidence="2" id="KW-1185">Reference proteome</keyword>